<dbReference type="Gene3D" id="3.10.520.10">
    <property type="entry name" value="ApbE-like domains"/>
    <property type="match status" value="1"/>
</dbReference>
<sequence length="280" mass="28629">MQGPQVAYLPDGQRLHLHHGPIDLIVDADGAGRAAALRAAARRFGTILEELVGELDLLRAAVTGGMRPQSRVAREMAAAVAPFAPDFVTPMAAVAGAVADEILRVMVAAGPLRRAYVNNGGDVALHLAAGARFVAAVVGAPGGRAVIEADSPVRGVATSGWRGRSHSLGIADSVTVLARAAAQADAAATMIANAVDLPDSAKVLRRPACELSPDSDLGERPVTVDVLPLTPQEADDALRRGAALAEICRSRGTIVAALLVLQGQVRVVGDPMLAPQAVGG</sequence>
<protein>
    <submittedName>
        <fullName evidence="1">Uncharacterized protein</fullName>
    </submittedName>
</protein>
<keyword evidence="2" id="KW-1185">Reference proteome</keyword>
<dbReference type="EMBL" id="FNVD01000002">
    <property type="protein sequence ID" value="SEF57240.1"/>
    <property type="molecule type" value="Genomic_DNA"/>
</dbReference>
<proteinExistence type="predicted"/>
<dbReference type="OrthoDB" id="9814719at2"/>
<evidence type="ECO:0000313" key="2">
    <source>
        <dbReference type="Proteomes" id="UP000236742"/>
    </source>
</evidence>
<dbReference type="SUPFAM" id="SSF143631">
    <property type="entry name" value="ApbE-like"/>
    <property type="match status" value="1"/>
</dbReference>
<name>A0A1H5T376_9RHOB</name>
<organism evidence="1 2">
    <name type="scientific">Jhaorihella thermophila</name>
    <dbReference type="NCBI Taxonomy" id="488547"/>
    <lineage>
        <taxon>Bacteria</taxon>
        <taxon>Pseudomonadati</taxon>
        <taxon>Pseudomonadota</taxon>
        <taxon>Alphaproteobacteria</taxon>
        <taxon>Rhodobacterales</taxon>
        <taxon>Paracoccaceae</taxon>
        <taxon>Jhaorihella</taxon>
    </lineage>
</organism>
<dbReference type="AlphaFoldDB" id="A0A1H5T376"/>
<gene>
    <name evidence="1" type="ORF">SAMN05421751_10251</name>
</gene>
<accession>A0A1H5T376</accession>
<dbReference type="PIRSF" id="PIRSF006421">
    <property type="entry name" value="UCP006421"/>
    <property type="match status" value="1"/>
</dbReference>
<dbReference type="InterPro" id="IPR003374">
    <property type="entry name" value="ApbE-like_sf"/>
</dbReference>
<evidence type="ECO:0000313" key="1">
    <source>
        <dbReference type="EMBL" id="SEF57240.1"/>
    </source>
</evidence>
<dbReference type="NCBIfam" id="NF003322">
    <property type="entry name" value="PRK04334.1-2"/>
    <property type="match status" value="1"/>
</dbReference>
<dbReference type="InterPro" id="IPR007183">
    <property type="entry name" value="UPF0280"/>
</dbReference>
<reference evidence="1 2" key="1">
    <citation type="submission" date="2016-10" db="EMBL/GenBank/DDBJ databases">
        <authorList>
            <person name="de Groot N.N."/>
        </authorList>
    </citation>
    <scope>NUCLEOTIDE SEQUENCE [LARGE SCALE GENOMIC DNA]</scope>
    <source>
        <strain evidence="1 2">DSM 23413</strain>
    </source>
</reference>
<dbReference type="Proteomes" id="UP000236742">
    <property type="component" value="Unassembled WGS sequence"/>
</dbReference>